<sequence>MSRIVFPDTTNTEWIAWKKIGKRSAGIENSKFRWTSERFCENSAALPFINISPLSIGNKPLKTTRKSCPRTINNSLLIELPPFSGYIKVRNITNLFTRVKNSGQEVLNNLSSARSELVPKANFLIKPKSKSKSISKKKIKKIIRNDTNKNDKLGGIIGIKLLHDSFLNEQDTIITKPPDSPKKSLTNGEI</sequence>
<organism evidence="1 2">
    <name type="scientific">Stentor coeruleus</name>
    <dbReference type="NCBI Taxonomy" id="5963"/>
    <lineage>
        <taxon>Eukaryota</taxon>
        <taxon>Sar</taxon>
        <taxon>Alveolata</taxon>
        <taxon>Ciliophora</taxon>
        <taxon>Postciliodesmatophora</taxon>
        <taxon>Heterotrichea</taxon>
        <taxon>Heterotrichida</taxon>
        <taxon>Stentoridae</taxon>
        <taxon>Stentor</taxon>
    </lineage>
</organism>
<reference evidence="1 2" key="1">
    <citation type="submission" date="2016-11" db="EMBL/GenBank/DDBJ databases">
        <title>The macronuclear genome of Stentor coeruleus: a giant cell with tiny introns.</title>
        <authorList>
            <person name="Slabodnick M."/>
            <person name="Ruby J.G."/>
            <person name="Reiff S.B."/>
            <person name="Swart E.C."/>
            <person name="Gosai S."/>
            <person name="Prabakaran S."/>
            <person name="Witkowska E."/>
            <person name="Larue G.E."/>
            <person name="Fisher S."/>
            <person name="Freeman R.M."/>
            <person name="Gunawardena J."/>
            <person name="Chu W."/>
            <person name="Stover N.A."/>
            <person name="Gregory B.D."/>
            <person name="Nowacki M."/>
            <person name="Derisi J."/>
            <person name="Roy S.W."/>
            <person name="Marshall W.F."/>
            <person name="Sood P."/>
        </authorList>
    </citation>
    <scope>NUCLEOTIDE SEQUENCE [LARGE SCALE GENOMIC DNA]</scope>
    <source>
        <strain evidence="1">WM001</strain>
    </source>
</reference>
<protein>
    <submittedName>
        <fullName evidence="1">Uncharacterized protein</fullName>
    </submittedName>
</protein>
<dbReference type="EMBL" id="MPUH01000296">
    <property type="protein sequence ID" value="OMJ83662.1"/>
    <property type="molecule type" value="Genomic_DNA"/>
</dbReference>
<comment type="caution">
    <text evidence="1">The sequence shown here is derived from an EMBL/GenBank/DDBJ whole genome shotgun (WGS) entry which is preliminary data.</text>
</comment>
<dbReference type="AlphaFoldDB" id="A0A1R2C3R7"/>
<accession>A0A1R2C3R7</accession>
<keyword evidence="2" id="KW-1185">Reference proteome</keyword>
<proteinExistence type="predicted"/>
<gene>
    <name evidence="1" type="ORF">SteCoe_15390</name>
</gene>
<dbReference type="Proteomes" id="UP000187209">
    <property type="component" value="Unassembled WGS sequence"/>
</dbReference>
<evidence type="ECO:0000313" key="1">
    <source>
        <dbReference type="EMBL" id="OMJ83662.1"/>
    </source>
</evidence>
<name>A0A1R2C3R7_9CILI</name>
<evidence type="ECO:0000313" key="2">
    <source>
        <dbReference type="Proteomes" id="UP000187209"/>
    </source>
</evidence>